<accession>A0A6C0P6Z7</accession>
<proteinExistence type="predicted"/>
<dbReference type="InterPro" id="IPR025365">
    <property type="entry name" value="DUF4269"/>
</dbReference>
<dbReference type="RefSeq" id="WP_162644299.1">
    <property type="nucleotide sequence ID" value="NZ_CP048286.1"/>
</dbReference>
<evidence type="ECO:0000313" key="2">
    <source>
        <dbReference type="Proteomes" id="UP000479114"/>
    </source>
</evidence>
<dbReference type="Pfam" id="PF14091">
    <property type="entry name" value="DUF4269"/>
    <property type="match status" value="1"/>
</dbReference>
<keyword evidence="2" id="KW-1185">Reference proteome</keyword>
<reference evidence="1 2" key="1">
    <citation type="submission" date="2020-02" db="EMBL/GenBank/DDBJ databases">
        <title>Paenibacillus sp. nov., isolated from rhizosphere soil of tomato.</title>
        <authorList>
            <person name="Weon H.-Y."/>
            <person name="Lee S.A."/>
        </authorList>
    </citation>
    <scope>NUCLEOTIDE SEQUENCE [LARGE SCALE GENOMIC DNA]</scope>
    <source>
        <strain evidence="1 2">14171R-81</strain>
    </source>
</reference>
<name>A0A6C0P6Z7_9BACL</name>
<protein>
    <submittedName>
        <fullName evidence="1">DUF4269 domain-containing protein</fullName>
    </submittedName>
</protein>
<dbReference type="KEGG" id="prz:GZH47_28280"/>
<gene>
    <name evidence="1" type="ORF">GZH47_28280</name>
</gene>
<dbReference type="AlphaFoldDB" id="A0A6C0P6Z7"/>
<evidence type="ECO:0000313" key="1">
    <source>
        <dbReference type="EMBL" id="QHW34307.1"/>
    </source>
</evidence>
<dbReference type="EMBL" id="CP048286">
    <property type="protein sequence ID" value="QHW34307.1"/>
    <property type="molecule type" value="Genomic_DNA"/>
</dbReference>
<sequence length="196" mass="22234">MRSFNEGIDWTNLAYLQSGHVVQTEVFALLTKHRIMEKLAIYDPVLVGTVPIGIQTASSDLDIICCVADFDRFEADARTLFHREAGFVCKRSEAAGDRSERITVNFMVENWPIELFGERLPVRQQNGFRHMVIESRLLALFGEAFRVRVVRLKNEGMKTEPAFARVLRIAGDPYGGLLALETWSDEKLEALLTKES</sequence>
<organism evidence="1 2">
    <name type="scientific">Paenibacillus rhizovicinus</name>
    <dbReference type="NCBI Taxonomy" id="2704463"/>
    <lineage>
        <taxon>Bacteria</taxon>
        <taxon>Bacillati</taxon>
        <taxon>Bacillota</taxon>
        <taxon>Bacilli</taxon>
        <taxon>Bacillales</taxon>
        <taxon>Paenibacillaceae</taxon>
        <taxon>Paenibacillus</taxon>
    </lineage>
</organism>
<dbReference type="Proteomes" id="UP000479114">
    <property type="component" value="Chromosome"/>
</dbReference>